<name>A0A2T7PKG5_POMCA</name>
<organism evidence="21 22">
    <name type="scientific">Pomacea canaliculata</name>
    <name type="common">Golden apple snail</name>
    <dbReference type="NCBI Taxonomy" id="400727"/>
    <lineage>
        <taxon>Eukaryota</taxon>
        <taxon>Metazoa</taxon>
        <taxon>Spiralia</taxon>
        <taxon>Lophotrochozoa</taxon>
        <taxon>Mollusca</taxon>
        <taxon>Gastropoda</taxon>
        <taxon>Caenogastropoda</taxon>
        <taxon>Architaenioglossa</taxon>
        <taxon>Ampullarioidea</taxon>
        <taxon>Ampullariidae</taxon>
        <taxon>Pomacea</taxon>
    </lineage>
</organism>
<feature type="region of interest" description="Disordered" evidence="19">
    <location>
        <begin position="772"/>
        <end position="791"/>
    </location>
</feature>
<evidence type="ECO:0000256" key="12">
    <source>
        <dbReference type="ARBA" id="ARBA00023054"/>
    </source>
</evidence>
<dbReference type="InterPro" id="IPR019821">
    <property type="entry name" value="Kinesin_motor_CS"/>
</dbReference>
<sequence>MTEKAENKEDDSSVRVALRIRPQNGREKVEMCQVCTSVVPDEPQVLLGKDKPFTFDHVCDMHATQESIYNTCVRSLIEGCFEGYNATVFAYGQTGSGKTYTMGTGFDVNIDAEEVGIIPRAVEHLFIGIEERRRQAFENGLPPPDFKVNAQFMELYNEEIIDLLDATRDPDARGRKSFIRIHEDAAGGIYVVTLQCLKIGALSRTTASTNMNVQSSRSHAIFTLHIKQHRLVRDESLAADDGKDADSTVSSVTEFETLTAKFHFVDLAGSERLKRTGATGDRAKEGISINCGLLALGNVISALGDKAKKGSHVPYRDSKLTRLLQDSLGGNSRTLMIACISPSDRDFMETLNTLKYANRARNIKNKVIANQDKASRQIASLRAEIQALQQELAEYKTGKRTVDAEGQESINDMYTENTMLQTENEKLRQRLKVLSEAIESLKADNAQLLAEAATFSLMGPNGEVSNEDVVNQIKKYLQEIEDLKAKLAESEATVEQLKRRNLRSPHSPIRPSSVNSMSLSLMSSMTSSMGGFEAPVSPEALTSSLLDVARREVKKMKKIRNRSESQTSSHGSDKENQSIGNKHNGHVHESSDLPENVEMQEKSDDNEDETSLLDEEDDEEDTEESDSGSESRDSDNIHEDLAELTCEISIKQRLIEELEASQKKLHAMKMQYEEKVLQLQIRIKETEVERDTVLSNIGQIESTTTEKTKKITAEYEKKLSNLQSELKKMQAAKKEHAKLVKNQSHYEKQLRTLQHELAEMKKTKVKLMKQVKEEADRNKQTEARRNREVGQMKREQLRNENIIKNLEREKQQKELILRRKQEEVEALRKRQKPMSNRAAGRVAKYDKPVTEPEAPLSSMRRHRRVEFSPKAAKNKWERLEKYMNAVITKKQTVSLMERDMNIWLKQRDKTIKKMEHYQKKRKDLADGLKDDETVRELDDIIQGLQQQVAFAQDNINECQMGIMQVEESKDEAESLDTGQFFNCCSLEEARYLLEHCLQMSTDRGLQLATKEAECRELLAKLHQTELNNTLQQDLLRHMMQDNVCIETDDLMTYSDADDIESESSSSSSPADSMFESNGSALHPPHFTGIIPTSDAHSSAAAIAARKEKARRKTATPEDLLYAGNTEACKPLLPVLETPEEEKRNKPGIIDAQDDDGTPVKQKGAGDEGLELQDKLLMPPPKALPKPTANRTVSTLPIPSPTIKRRELRRSPSSPEASPVMQRKNTPSNITDRQGGQSSSLDTSSDTTPPSSPPMLRRSGRSSDDNVFSRLSGNSQTFSHNSNRGNIVTTNSIKNVGSKSPFLTCTHIAEGHTKAVLSVDATDDRIFTGSKDRTAKVWDLASGKEVQSLAGHPNTVLRVKYCPISRLIFTVSQSAVRVWDVRVSPASCLRTLSSSGLTTAGTTSSVSNRQVESAYREHNISDVALNAEGTTLYCAAGSVVQIWDLRRYGQMGRLSGHQAQVMVLAVERDGGASGNDLVISGSKDHYIKVFEVMKDAAGILSPKYNLDPPHYDGIQSMAIQGHILFSGSRDTCIKKWDLASQQLQQSVNSAHKDWVCALEFLPDSSVLLSGCRGGVLKAWAVDTFSQLAEIRAHASPINAIATNSSKIFTASK</sequence>
<dbReference type="PANTHER" id="PTHR47969">
    <property type="entry name" value="CHROMOSOME-ASSOCIATED KINESIN KIF4A-RELATED"/>
    <property type="match status" value="1"/>
</dbReference>
<evidence type="ECO:0000256" key="19">
    <source>
        <dbReference type="SAM" id="MobiDB-lite"/>
    </source>
</evidence>
<dbReference type="GO" id="GO:0007018">
    <property type="term" value="P:microtubule-based movement"/>
    <property type="evidence" value="ECO:0007669"/>
    <property type="project" value="InterPro"/>
</dbReference>
<feature type="repeat" description="WD" evidence="16">
    <location>
        <begin position="1308"/>
        <end position="1347"/>
    </location>
</feature>
<evidence type="ECO:0000256" key="17">
    <source>
        <dbReference type="PROSITE-ProRule" id="PRU00283"/>
    </source>
</evidence>
<dbReference type="Pfam" id="PF23203">
    <property type="entry name" value="KIF21A"/>
    <property type="match status" value="1"/>
</dbReference>
<keyword evidence="9" id="KW-0677">Repeat</keyword>
<evidence type="ECO:0000256" key="3">
    <source>
        <dbReference type="ARBA" id="ARBA00004489"/>
    </source>
</evidence>
<accession>A0A2T7PKG5</accession>
<feature type="compositionally biased region" description="Low complexity" evidence="19">
    <location>
        <begin position="1237"/>
        <end position="1248"/>
    </location>
</feature>
<dbReference type="PROSITE" id="PS50082">
    <property type="entry name" value="WD_REPEATS_2"/>
    <property type="match status" value="2"/>
</dbReference>
<keyword evidence="5" id="KW-0963">Cytoplasm</keyword>
<dbReference type="Pfam" id="PF23204">
    <property type="entry name" value="KIF21A_2nd"/>
    <property type="match status" value="1"/>
</dbReference>
<evidence type="ECO:0000256" key="16">
    <source>
        <dbReference type="PROSITE-ProRule" id="PRU00221"/>
    </source>
</evidence>
<dbReference type="InterPro" id="IPR001680">
    <property type="entry name" value="WD40_rpt"/>
</dbReference>
<evidence type="ECO:0000256" key="13">
    <source>
        <dbReference type="ARBA" id="ARBA00023175"/>
    </source>
</evidence>
<evidence type="ECO:0000256" key="2">
    <source>
        <dbReference type="ARBA" id="ARBA00004279"/>
    </source>
</evidence>
<dbReference type="InterPro" id="IPR027640">
    <property type="entry name" value="Kinesin-like_fam"/>
</dbReference>
<dbReference type="STRING" id="400727.A0A2T7PKG5"/>
<evidence type="ECO:0000256" key="15">
    <source>
        <dbReference type="ARBA" id="ARBA00023273"/>
    </source>
</evidence>
<evidence type="ECO:0000256" key="14">
    <source>
        <dbReference type="ARBA" id="ARBA00023212"/>
    </source>
</evidence>
<keyword evidence="6" id="KW-0597">Phosphoprotein</keyword>
<feature type="region of interest" description="Disordered" evidence="19">
    <location>
        <begin position="1057"/>
        <end position="1092"/>
    </location>
</feature>
<dbReference type="CDD" id="cd00200">
    <property type="entry name" value="WD40"/>
    <property type="match status" value="1"/>
</dbReference>
<keyword evidence="22" id="KW-1185">Reference proteome</keyword>
<keyword evidence="12 18" id="KW-0175">Coiled coil</keyword>
<dbReference type="Pfam" id="PF00225">
    <property type="entry name" value="Kinesin"/>
    <property type="match status" value="1"/>
</dbReference>
<gene>
    <name evidence="21" type="ORF">C0Q70_05156</name>
</gene>
<reference evidence="21 22" key="1">
    <citation type="submission" date="2018-04" db="EMBL/GenBank/DDBJ databases">
        <title>The genome of golden apple snail Pomacea canaliculata provides insight into stress tolerance and invasive adaptation.</title>
        <authorList>
            <person name="Liu C."/>
            <person name="Liu B."/>
            <person name="Ren Y."/>
            <person name="Zhang Y."/>
            <person name="Wang H."/>
            <person name="Li S."/>
            <person name="Jiang F."/>
            <person name="Yin L."/>
            <person name="Zhang G."/>
            <person name="Qian W."/>
            <person name="Fan W."/>
        </authorList>
    </citation>
    <scope>NUCLEOTIDE SEQUENCE [LARGE SCALE GENOMIC DNA]</scope>
    <source>
        <strain evidence="21">SZHN2017</strain>
        <tissue evidence="21">Muscle</tissue>
    </source>
</reference>
<evidence type="ECO:0000256" key="1">
    <source>
        <dbReference type="ARBA" id="ARBA00004245"/>
    </source>
</evidence>
<proteinExistence type="inferred from homology"/>
<dbReference type="GO" id="GO:0030426">
    <property type="term" value="C:growth cone"/>
    <property type="evidence" value="ECO:0007669"/>
    <property type="project" value="UniProtKB-SubCell"/>
</dbReference>
<comment type="caution">
    <text evidence="21">The sequence shown here is derived from an EMBL/GenBank/DDBJ whole genome shotgun (WGS) entry which is preliminary data.</text>
</comment>
<dbReference type="InterPro" id="IPR056533">
    <property type="entry name" value="KIF21A/B_hel_1"/>
</dbReference>
<evidence type="ECO:0000259" key="20">
    <source>
        <dbReference type="PROSITE" id="PS50067"/>
    </source>
</evidence>
<dbReference type="EMBL" id="PZQS01000003">
    <property type="protein sequence ID" value="PVD33894.1"/>
    <property type="molecule type" value="Genomic_DNA"/>
</dbReference>
<evidence type="ECO:0000256" key="18">
    <source>
        <dbReference type="SAM" id="Coils"/>
    </source>
</evidence>
<dbReference type="OrthoDB" id="3176171at2759"/>
<dbReference type="PRINTS" id="PR00380">
    <property type="entry name" value="KINESINHEAVY"/>
</dbReference>
<feature type="compositionally biased region" description="Polar residues" evidence="19">
    <location>
        <begin position="1264"/>
        <end position="1285"/>
    </location>
</feature>
<keyword evidence="13 17" id="KW-0505">Motor protein</keyword>
<feature type="domain" description="Kinesin motor" evidence="20">
    <location>
        <begin position="13"/>
        <end position="363"/>
    </location>
</feature>
<keyword evidence="15" id="KW-0966">Cell projection</keyword>
<evidence type="ECO:0000256" key="4">
    <source>
        <dbReference type="ARBA" id="ARBA00004624"/>
    </source>
</evidence>
<feature type="region of interest" description="Disordered" evidence="19">
    <location>
        <begin position="556"/>
        <end position="637"/>
    </location>
</feature>
<keyword evidence="10 17" id="KW-0547">Nucleotide-binding</keyword>
<dbReference type="InterPro" id="IPR027417">
    <property type="entry name" value="P-loop_NTPase"/>
</dbReference>
<evidence type="ECO:0000313" key="21">
    <source>
        <dbReference type="EMBL" id="PVD33894.1"/>
    </source>
</evidence>
<dbReference type="PROSITE" id="PS00678">
    <property type="entry name" value="WD_REPEATS_1"/>
    <property type="match status" value="1"/>
</dbReference>
<dbReference type="SUPFAM" id="SSF52540">
    <property type="entry name" value="P-loop containing nucleoside triphosphate hydrolases"/>
    <property type="match status" value="1"/>
</dbReference>
<dbReference type="GO" id="GO:0005524">
    <property type="term" value="F:ATP binding"/>
    <property type="evidence" value="ECO:0007669"/>
    <property type="project" value="UniProtKB-UniRule"/>
</dbReference>
<dbReference type="FunFam" id="3.40.850.10:FF:000011">
    <property type="entry name" value="Kinesin family member 21A"/>
    <property type="match status" value="1"/>
</dbReference>
<dbReference type="CDD" id="cd22248">
    <property type="entry name" value="Rcc_KIF21"/>
    <property type="match status" value="1"/>
</dbReference>
<dbReference type="Proteomes" id="UP000245119">
    <property type="component" value="Linkage Group LG3"/>
</dbReference>
<feature type="coiled-coil region" evidence="18">
    <location>
        <begin position="364"/>
        <end position="500"/>
    </location>
</feature>
<keyword evidence="7 16" id="KW-0853">WD repeat</keyword>
<feature type="binding site" evidence="17">
    <location>
        <begin position="92"/>
        <end position="99"/>
    </location>
    <ligand>
        <name>ATP</name>
        <dbReference type="ChEBI" id="CHEBI:30616"/>
    </ligand>
</feature>
<dbReference type="CDD" id="cd01372">
    <property type="entry name" value="KISc_KIF4"/>
    <property type="match status" value="1"/>
</dbReference>
<evidence type="ECO:0000256" key="8">
    <source>
        <dbReference type="ARBA" id="ARBA00022701"/>
    </source>
</evidence>
<evidence type="ECO:0000256" key="7">
    <source>
        <dbReference type="ARBA" id="ARBA00022574"/>
    </source>
</evidence>
<protein>
    <recommendedName>
        <fullName evidence="20">Kinesin motor domain-containing protein</fullName>
    </recommendedName>
</protein>
<dbReference type="InterPro" id="IPR001752">
    <property type="entry name" value="Kinesin_motor_dom"/>
</dbReference>
<dbReference type="SMART" id="SM00129">
    <property type="entry name" value="KISc"/>
    <property type="match status" value="1"/>
</dbReference>
<dbReference type="GO" id="GO:0051231">
    <property type="term" value="P:spindle elongation"/>
    <property type="evidence" value="ECO:0007669"/>
    <property type="project" value="TreeGrafter"/>
</dbReference>
<dbReference type="PROSITE" id="PS00411">
    <property type="entry name" value="KINESIN_MOTOR_1"/>
    <property type="match status" value="1"/>
</dbReference>
<dbReference type="InterPro" id="IPR015943">
    <property type="entry name" value="WD40/YVTN_repeat-like_dom_sf"/>
</dbReference>
<dbReference type="GO" id="GO:0007052">
    <property type="term" value="P:mitotic spindle organization"/>
    <property type="evidence" value="ECO:0007669"/>
    <property type="project" value="TreeGrafter"/>
</dbReference>
<dbReference type="SMART" id="SM00320">
    <property type="entry name" value="WD40"/>
    <property type="match status" value="6"/>
</dbReference>
<feature type="compositionally biased region" description="Acidic residues" evidence="19">
    <location>
        <begin position="604"/>
        <end position="627"/>
    </location>
</feature>
<feature type="region of interest" description="Disordered" evidence="19">
    <location>
        <begin position="827"/>
        <end position="862"/>
    </location>
</feature>
<dbReference type="InterPro" id="IPR019775">
    <property type="entry name" value="WD40_repeat_CS"/>
</dbReference>
<evidence type="ECO:0000256" key="6">
    <source>
        <dbReference type="ARBA" id="ARBA00022553"/>
    </source>
</evidence>
<dbReference type="GO" id="GO:0030425">
    <property type="term" value="C:dendrite"/>
    <property type="evidence" value="ECO:0007669"/>
    <property type="project" value="UniProtKB-SubCell"/>
</dbReference>
<dbReference type="Gene3D" id="3.40.850.10">
    <property type="entry name" value="Kinesin motor domain"/>
    <property type="match status" value="1"/>
</dbReference>
<dbReference type="InterPro" id="IPR036961">
    <property type="entry name" value="Kinesin_motor_dom_sf"/>
</dbReference>
<feature type="region of interest" description="Disordered" evidence="19">
    <location>
        <begin position="1131"/>
        <end position="1285"/>
    </location>
</feature>
<feature type="compositionally biased region" description="Polar residues" evidence="19">
    <location>
        <begin position="1222"/>
        <end position="1236"/>
    </location>
</feature>
<dbReference type="Gene3D" id="2.130.10.10">
    <property type="entry name" value="YVTN repeat-like/Quinoprotein amine dehydrogenase"/>
    <property type="match status" value="2"/>
</dbReference>
<dbReference type="GO" id="GO:0008017">
    <property type="term" value="F:microtubule binding"/>
    <property type="evidence" value="ECO:0007669"/>
    <property type="project" value="InterPro"/>
</dbReference>
<dbReference type="GO" id="GO:0005875">
    <property type="term" value="C:microtubule associated complex"/>
    <property type="evidence" value="ECO:0007669"/>
    <property type="project" value="TreeGrafter"/>
</dbReference>
<dbReference type="SUPFAM" id="SSF50978">
    <property type="entry name" value="WD40 repeat-like"/>
    <property type="match status" value="1"/>
</dbReference>
<evidence type="ECO:0000256" key="11">
    <source>
        <dbReference type="ARBA" id="ARBA00022840"/>
    </source>
</evidence>
<feature type="compositionally biased region" description="Low complexity" evidence="19">
    <location>
        <begin position="1062"/>
        <end position="1072"/>
    </location>
</feature>
<dbReference type="Pfam" id="PF25764">
    <property type="entry name" value="KIF21A_4th"/>
    <property type="match status" value="1"/>
</dbReference>
<keyword evidence="14" id="KW-0206">Cytoskeleton</keyword>
<dbReference type="PROSITE" id="PS50067">
    <property type="entry name" value="KINESIN_MOTOR_2"/>
    <property type="match status" value="1"/>
</dbReference>
<evidence type="ECO:0000256" key="5">
    <source>
        <dbReference type="ARBA" id="ARBA00022490"/>
    </source>
</evidence>
<comment type="subcellular location">
    <subcellularLocation>
        <location evidence="3">Cell projection</location>
        <location evidence="3">Axon</location>
    </subcellularLocation>
    <subcellularLocation>
        <location evidence="2">Cell projection</location>
        <location evidence="2">Dendrite</location>
    </subcellularLocation>
    <subcellularLocation>
        <location evidence="4">Cell projection</location>
        <location evidence="4">Growth cone</location>
    </subcellularLocation>
    <subcellularLocation>
        <location evidence="1">Cytoplasm</location>
        <location evidence="1">Cytoskeleton</location>
    </subcellularLocation>
</comment>
<feature type="repeat" description="WD" evidence="16">
    <location>
        <begin position="1547"/>
        <end position="1588"/>
    </location>
</feature>
<dbReference type="GO" id="GO:0003777">
    <property type="term" value="F:microtubule motor activity"/>
    <property type="evidence" value="ECO:0007669"/>
    <property type="project" value="InterPro"/>
</dbReference>
<dbReference type="Pfam" id="PF00400">
    <property type="entry name" value="WD40"/>
    <property type="match status" value="3"/>
</dbReference>
<keyword evidence="11 17" id="KW-0067">ATP-binding</keyword>
<dbReference type="PROSITE" id="PS50294">
    <property type="entry name" value="WD_REPEATS_REGION"/>
    <property type="match status" value="1"/>
</dbReference>
<comment type="similarity">
    <text evidence="17">Belongs to the TRAFAC class myosin-kinesin ATPase superfamily. Kinesin family.</text>
</comment>
<evidence type="ECO:0000256" key="9">
    <source>
        <dbReference type="ARBA" id="ARBA00022737"/>
    </source>
</evidence>
<evidence type="ECO:0000313" key="22">
    <source>
        <dbReference type="Proteomes" id="UP000245119"/>
    </source>
</evidence>
<dbReference type="GO" id="GO:0005874">
    <property type="term" value="C:microtubule"/>
    <property type="evidence" value="ECO:0007669"/>
    <property type="project" value="UniProtKB-KW"/>
</dbReference>
<dbReference type="PANTHER" id="PTHR47969:SF28">
    <property type="entry name" value="KINESIN-LIKE PROTEIN KIF21B"/>
    <property type="match status" value="1"/>
</dbReference>
<keyword evidence="8" id="KW-0493">Microtubule</keyword>
<evidence type="ECO:0000256" key="10">
    <source>
        <dbReference type="ARBA" id="ARBA00022741"/>
    </source>
</evidence>
<dbReference type="InterPro" id="IPR036322">
    <property type="entry name" value="WD40_repeat_dom_sf"/>
</dbReference>
<dbReference type="InterPro" id="IPR056532">
    <property type="entry name" value="KIF21A/B_hel_2"/>
</dbReference>